<dbReference type="InterPro" id="IPR040663">
    <property type="entry name" value="DNA_pol_D_N"/>
</dbReference>
<dbReference type="EMBL" id="CP143810">
    <property type="protein sequence ID" value="WVO21814.1"/>
    <property type="molecule type" value="Genomic_DNA"/>
</dbReference>
<dbReference type="RefSeq" id="XP_064721053.1">
    <property type="nucleotide sequence ID" value="XM_064864981.1"/>
</dbReference>
<sequence>MATLLPEPEGNPSLRPTPSYDPLIELSKPFTIDPASRSYKHQYANIYFVRLVEQRPTVEEKAREKWKNVKGHPPLLPRILNLTRSQLCYIVGTVYMEMPLKPNILEDMARDHWLSAPIPRTKFFSAQDSVHLEDESGRVRLIGDVIQKERDREGGGLVTGMIMAALGMETPSGDFEVIDVCFAGMPDKLVLDSGPSNAKGKGKAAGDDDFDMQEDAKIELPDSEKTWVAMVSGLSIGTQEAPTDLKAEMLVEWLMGEIGGPSDQLDGGRIARLIIAGNSLTLPVKGEDDKKIKRFNSTSKPLFPNHPTKTLATLFADLLSTSLPIHLIPGPSDPAGATLPQQPLPKILFGGKAKTEGLECETNPTWMEVGGRSFLATGGQGIDDIFKYIPGKSRLGMTQRTLEWRHMAPTAPDTLWIYPFPDADPFIMKHRPDVYIVGNQPEFETTIIGGDDAPTRLVLLPSFAKTGILAFVCLETLECKTLEFEAPMWIGETMAGETEDDDNEELSIQCMRIGMQYDT</sequence>
<keyword evidence="4" id="KW-0539">Nucleus</keyword>
<keyword evidence="3" id="KW-0235">DNA replication</keyword>
<dbReference type="InterPro" id="IPR024826">
    <property type="entry name" value="DNA_pol_delta/II_ssu"/>
</dbReference>
<keyword evidence="8" id="KW-1185">Reference proteome</keyword>
<name>A0ABZ2AU90_9TREE</name>
<dbReference type="Gene3D" id="3.60.21.50">
    <property type="match status" value="1"/>
</dbReference>
<feature type="domain" description="DNA polymerase delta subunit OB-fold" evidence="6">
    <location>
        <begin position="42"/>
        <end position="180"/>
    </location>
</feature>
<dbReference type="Proteomes" id="UP001432216">
    <property type="component" value="Chromosome 5"/>
</dbReference>
<gene>
    <name evidence="7" type="ORF">IAS62_003128</name>
</gene>
<dbReference type="Gene3D" id="2.40.50.430">
    <property type="match status" value="1"/>
</dbReference>
<dbReference type="InterPro" id="IPR041863">
    <property type="entry name" value="PolD2_C"/>
</dbReference>
<evidence type="ECO:0000259" key="5">
    <source>
        <dbReference type="Pfam" id="PF04042"/>
    </source>
</evidence>
<proteinExistence type="inferred from homology"/>
<protein>
    <recommendedName>
        <fullName evidence="9">DNA polymerase delta subunit 2</fullName>
    </recommendedName>
</protein>
<comment type="similarity">
    <text evidence="2">Belongs to the DNA polymerase delta/II small subunit family.</text>
</comment>
<evidence type="ECO:0008006" key="9">
    <source>
        <dbReference type="Google" id="ProtNLM"/>
    </source>
</evidence>
<organism evidence="7 8">
    <name type="scientific">Cryptococcus decagattii</name>
    <dbReference type="NCBI Taxonomy" id="1859122"/>
    <lineage>
        <taxon>Eukaryota</taxon>
        <taxon>Fungi</taxon>
        <taxon>Dikarya</taxon>
        <taxon>Basidiomycota</taxon>
        <taxon>Agaricomycotina</taxon>
        <taxon>Tremellomycetes</taxon>
        <taxon>Tremellales</taxon>
        <taxon>Cryptococcaceae</taxon>
        <taxon>Cryptococcus</taxon>
        <taxon>Cryptococcus gattii species complex</taxon>
    </lineage>
</organism>
<dbReference type="PANTHER" id="PTHR10416">
    <property type="entry name" value="DNA POLYMERASE DELTA SUBUNIT 2"/>
    <property type="match status" value="1"/>
</dbReference>
<dbReference type="InterPro" id="IPR007185">
    <property type="entry name" value="DNA_pol_a/d/e_bsu"/>
</dbReference>
<dbReference type="Pfam" id="PF18018">
    <property type="entry name" value="DNA_pol_D_N"/>
    <property type="match status" value="1"/>
</dbReference>
<dbReference type="PANTHER" id="PTHR10416:SF0">
    <property type="entry name" value="DNA POLYMERASE DELTA SUBUNIT 2"/>
    <property type="match status" value="1"/>
</dbReference>
<evidence type="ECO:0000256" key="1">
    <source>
        <dbReference type="ARBA" id="ARBA00004123"/>
    </source>
</evidence>
<dbReference type="GeneID" id="89989901"/>
<reference evidence="7 8" key="1">
    <citation type="submission" date="2024-01" db="EMBL/GenBank/DDBJ databases">
        <title>Comparative genomics of Cryptococcus and Kwoniella reveals pathogenesis evolution and contrasting modes of karyotype evolution via chromosome fusion or intercentromeric recombination.</title>
        <authorList>
            <person name="Coelho M.A."/>
            <person name="David-Palma M."/>
            <person name="Shea T."/>
            <person name="Bowers K."/>
            <person name="McGinley-Smith S."/>
            <person name="Mohammad A.W."/>
            <person name="Gnirke A."/>
            <person name="Yurkov A.M."/>
            <person name="Nowrousian M."/>
            <person name="Sun S."/>
            <person name="Cuomo C.A."/>
            <person name="Heitman J."/>
        </authorList>
    </citation>
    <scope>NUCLEOTIDE SEQUENCE [LARGE SCALE GENOMIC DNA]</scope>
    <source>
        <strain evidence="7 8">7685027</strain>
    </source>
</reference>
<evidence type="ECO:0000259" key="6">
    <source>
        <dbReference type="Pfam" id="PF18018"/>
    </source>
</evidence>
<dbReference type="CDD" id="cd07387">
    <property type="entry name" value="MPP_PolD2_C"/>
    <property type="match status" value="1"/>
</dbReference>
<evidence type="ECO:0000256" key="3">
    <source>
        <dbReference type="ARBA" id="ARBA00022705"/>
    </source>
</evidence>
<accession>A0ABZ2AU90</accession>
<evidence type="ECO:0000313" key="7">
    <source>
        <dbReference type="EMBL" id="WVO21814.1"/>
    </source>
</evidence>
<evidence type="ECO:0000256" key="2">
    <source>
        <dbReference type="ARBA" id="ARBA00006035"/>
    </source>
</evidence>
<comment type="subcellular location">
    <subcellularLocation>
        <location evidence="1">Nucleus</location>
    </subcellularLocation>
</comment>
<feature type="domain" description="DNA polymerase alpha/delta/epsilon subunit B" evidence="5">
    <location>
        <begin position="228"/>
        <end position="444"/>
    </location>
</feature>
<evidence type="ECO:0000313" key="8">
    <source>
        <dbReference type="Proteomes" id="UP001432216"/>
    </source>
</evidence>
<evidence type="ECO:0000256" key="4">
    <source>
        <dbReference type="ARBA" id="ARBA00023242"/>
    </source>
</evidence>
<dbReference type="Pfam" id="PF04042">
    <property type="entry name" value="DNA_pol_E_B"/>
    <property type="match status" value="1"/>
</dbReference>